<dbReference type="Proteomes" id="UP000050556">
    <property type="component" value="Unassembled WGS sequence"/>
</dbReference>
<name>A0A0P7LFM8_ECOLX</name>
<evidence type="ECO:0008006" key="4">
    <source>
        <dbReference type="Google" id="ProtNLM"/>
    </source>
</evidence>
<dbReference type="AlphaFoldDB" id="A0A0P7LFM8"/>
<dbReference type="NCBIfam" id="NF038232">
    <property type="entry name" value="STM3845_fam"/>
    <property type="match status" value="1"/>
</dbReference>
<dbReference type="RefSeq" id="WP_032301626.1">
    <property type="nucleotide sequence ID" value="NZ_BFOQ01000005.1"/>
</dbReference>
<evidence type="ECO:0000313" key="2">
    <source>
        <dbReference type="EMBL" id="KPO16021.1"/>
    </source>
</evidence>
<organism evidence="2 3">
    <name type="scientific">Escherichia coli</name>
    <dbReference type="NCBI Taxonomy" id="562"/>
    <lineage>
        <taxon>Bacteria</taxon>
        <taxon>Pseudomonadati</taxon>
        <taxon>Pseudomonadota</taxon>
        <taxon>Gammaproteobacteria</taxon>
        <taxon>Enterobacterales</taxon>
        <taxon>Enterobacteriaceae</taxon>
        <taxon>Escherichia</taxon>
    </lineage>
</organism>
<protein>
    <recommendedName>
        <fullName evidence="4">UDP-3-O-(3-hydroxymyristoyl)glucosamine N-acyltransferase</fullName>
    </recommendedName>
</protein>
<proteinExistence type="predicted"/>
<evidence type="ECO:0000313" key="1">
    <source>
        <dbReference type="EMBL" id="KPO04693.1"/>
    </source>
</evidence>
<evidence type="ECO:0000313" key="3">
    <source>
        <dbReference type="Proteomes" id="UP000050556"/>
    </source>
</evidence>
<accession>A0A0P7LFM8</accession>
<dbReference type="EMBL" id="LDYI01000046">
    <property type="protein sequence ID" value="KPO16021.1"/>
    <property type="molecule type" value="Genomic_DNA"/>
</dbReference>
<sequence length="301" mass="34721">MKKKTIPELQKQNLANLIKSRLFQQKNKNKVTVFLCGGDLNDPFFCRNKVKRVLETHPKIEIFYPEELFDELLYGQGQHSLLSLENILADSVDVIIIIPESPGSFAELGAFSNNEKLCKKMICLQDDKFKLKKSFLNYGPIKLLRRANSGAVLRGDLSTLESLSTGKAFYNRIIKSINDIKKNNPVNHSIDNILHARRFILPCIYLMDGIDNILLYELLHLVTKKDAILCEIIVKSVISSLIKESIIRRSVQGYHITEIGMQYVLEHFDRKALDNLRLDMMNFENRGKTILHYDRMRFAHP</sequence>
<reference evidence="2 3" key="1">
    <citation type="journal article" date="2015" name="Front. Microbiol.">
        <title>Genetic determinants of heat resistance in Escherichia coli.</title>
        <authorList>
            <person name="Mercer R.G."/>
            <person name="Zheng J."/>
            <person name="Garcia-Hernandez R."/>
            <person name="Ruan L."/>
            <person name="Ganzle M.G."/>
            <person name="McMullen L.M."/>
        </authorList>
    </citation>
    <scope>NUCLEOTIDE SEQUENCE [LARGE SCALE GENOMIC DNA]</scope>
    <source>
        <strain evidence="2 3">AW1.3</strain>
    </source>
</reference>
<gene>
    <name evidence="2" type="ORF">ACU57_06090</name>
    <name evidence="1" type="ORF">ACU57_24580</name>
</gene>
<dbReference type="PATRIC" id="fig|562.7813.peg.2820"/>
<dbReference type="InterPro" id="IPR049725">
    <property type="entry name" value="STM3845-like"/>
</dbReference>
<comment type="caution">
    <text evidence="2">The sequence shown here is derived from an EMBL/GenBank/DDBJ whole genome shotgun (WGS) entry which is preliminary data.</text>
</comment>
<dbReference type="EMBL" id="LDYI01000162">
    <property type="protein sequence ID" value="KPO04693.1"/>
    <property type="molecule type" value="Genomic_DNA"/>
</dbReference>